<gene>
    <name evidence="2" type="ORF">CBOVIS_LOCUS10952</name>
</gene>
<feature type="transmembrane region" description="Helical" evidence="1">
    <location>
        <begin position="144"/>
        <end position="164"/>
    </location>
</feature>
<keyword evidence="3" id="KW-1185">Reference proteome</keyword>
<evidence type="ECO:0000313" key="3">
    <source>
        <dbReference type="Proteomes" id="UP000494206"/>
    </source>
</evidence>
<protein>
    <recommendedName>
        <fullName evidence="4">Seven TM Receptor</fullName>
    </recommendedName>
</protein>
<dbReference type="GO" id="GO:0005886">
    <property type="term" value="C:plasma membrane"/>
    <property type="evidence" value="ECO:0007669"/>
    <property type="project" value="TreeGrafter"/>
</dbReference>
<feature type="transmembrane region" description="Helical" evidence="1">
    <location>
        <begin position="237"/>
        <end position="260"/>
    </location>
</feature>
<feature type="transmembrane region" description="Helical" evidence="1">
    <location>
        <begin position="90"/>
        <end position="114"/>
    </location>
</feature>
<sequence length="372" mass="43074">MAIQWTEVVLKIQDYGAVLAILANFYLLGLINYRSPEQLGNYKYLMMYISIFEIFYSIIGVALHPAVYTYKSAYIIFVDVRSFALGRDSAAFLNVLFCALYEFSMAVFGINFIYRYAITRGFAFGQTTKSHRALFRLKSYFEGAYFAIWLLIPVFYTLFWILVIDVCFGPFDEFSDLIRYKLSVLKKNNRSTELHLRGPLLENFDIQLADIVYLGPYFFPVNRNGTRYTNYTTVVGMFSLTASVMLSAFCVIFFGIKCYWGIYKIVREFNSSNYRGLQRQLFEALVMQTAIPFILMYIPGSVLYMLPLLDMDFGFVTTFISITIAIYPAIDPLPTIFIVKKYRLATIEIFKGLARILLFDKRSKGKRFSESN</sequence>
<dbReference type="PANTHER" id="PTHR22943">
    <property type="entry name" value="7-TRANSMEMBRANE DOMAIN RECEPTOR C.ELEGANS"/>
    <property type="match status" value="1"/>
</dbReference>
<keyword evidence="1" id="KW-1133">Transmembrane helix</keyword>
<feature type="transmembrane region" description="Helical" evidence="1">
    <location>
        <begin position="15"/>
        <end position="33"/>
    </location>
</feature>
<evidence type="ECO:0000256" key="1">
    <source>
        <dbReference type="SAM" id="Phobius"/>
    </source>
</evidence>
<dbReference type="Proteomes" id="UP000494206">
    <property type="component" value="Unassembled WGS sequence"/>
</dbReference>
<feature type="transmembrane region" description="Helical" evidence="1">
    <location>
        <begin position="281"/>
        <end position="307"/>
    </location>
</feature>
<evidence type="ECO:0008006" key="4">
    <source>
        <dbReference type="Google" id="ProtNLM"/>
    </source>
</evidence>
<dbReference type="AlphaFoldDB" id="A0A8S1F5Z4"/>
<name>A0A8S1F5Z4_9PELO</name>
<dbReference type="PANTHER" id="PTHR22943:SF248">
    <property type="entry name" value="SEVEN TM RECEPTOR"/>
    <property type="match status" value="1"/>
</dbReference>
<accession>A0A8S1F5Z4</accession>
<feature type="transmembrane region" description="Helical" evidence="1">
    <location>
        <begin position="313"/>
        <end position="330"/>
    </location>
</feature>
<comment type="caution">
    <text evidence="2">The sequence shown here is derived from an EMBL/GenBank/DDBJ whole genome shotgun (WGS) entry which is preliminary data.</text>
</comment>
<evidence type="ECO:0000313" key="2">
    <source>
        <dbReference type="EMBL" id="CAB3409281.1"/>
    </source>
</evidence>
<feature type="transmembrane region" description="Helical" evidence="1">
    <location>
        <begin position="45"/>
        <end position="70"/>
    </location>
</feature>
<reference evidence="2 3" key="1">
    <citation type="submission" date="2020-04" db="EMBL/GenBank/DDBJ databases">
        <authorList>
            <person name="Laetsch R D."/>
            <person name="Stevens L."/>
            <person name="Kumar S."/>
            <person name="Blaxter L. M."/>
        </authorList>
    </citation>
    <scope>NUCLEOTIDE SEQUENCE [LARGE SCALE GENOMIC DNA]</scope>
</reference>
<dbReference type="SUPFAM" id="SSF81321">
    <property type="entry name" value="Family A G protein-coupled receptor-like"/>
    <property type="match status" value="1"/>
</dbReference>
<dbReference type="EMBL" id="CADEPM010000008">
    <property type="protein sequence ID" value="CAB3409281.1"/>
    <property type="molecule type" value="Genomic_DNA"/>
</dbReference>
<organism evidence="2 3">
    <name type="scientific">Caenorhabditis bovis</name>
    <dbReference type="NCBI Taxonomy" id="2654633"/>
    <lineage>
        <taxon>Eukaryota</taxon>
        <taxon>Metazoa</taxon>
        <taxon>Ecdysozoa</taxon>
        <taxon>Nematoda</taxon>
        <taxon>Chromadorea</taxon>
        <taxon>Rhabditida</taxon>
        <taxon>Rhabditina</taxon>
        <taxon>Rhabditomorpha</taxon>
        <taxon>Rhabditoidea</taxon>
        <taxon>Rhabditidae</taxon>
        <taxon>Peloderinae</taxon>
        <taxon>Caenorhabditis</taxon>
    </lineage>
</organism>
<proteinExistence type="predicted"/>
<dbReference type="GO" id="GO:0042048">
    <property type="term" value="P:olfactory behavior"/>
    <property type="evidence" value="ECO:0007669"/>
    <property type="project" value="TreeGrafter"/>
</dbReference>
<dbReference type="Pfam" id="PF10326">
    <property type="entry name" value="7TM_GPCR_Str"/>
    <property type="match status" value="2"/>
</dbReference>
<dbReference type="GO" id="GO:0038022">
    <property type="term" value="F:G protein-coupled olfactory receptor activity"/>
    <property type="evidence" value="ECO:0007669"/>
    <property type="project" value="TreeGrafter"/>
</dbReference>
<keyword evidence="1" id="KW-0812">Transmembrane</keyword>
<keyword evidence="1" id="KW-0472">Membrane</keyword>
<dbReference type="InterPro" id="IPR019428">
    <property type="entry name" value="7TM_GPCR_serpentine_rcpt_Str"/>
</dbReference>